<dbReference type="Proteomes" id="UP000192727">
    <property type="component" value="Chromosome"/>
</dbReference>
<dbReference type="AlphaFoldDB" id="A0A1V0UWB6"/>
<feature type="region of interest" description="Disordered" evidence="1">
    <location>
        <begin position="187"/>
        <end position="213"/>
    </location>
</feature>
<dbReference type="RefSeq" id="WP_083041103.1">
    <property type="nucleotide sequence ID" value="NZ_CP020557.1"/>
</dbReference>
<gene>
    <name evidence="3" type="ORF">B7C51_19080</name>
</gene>
<evidence type="ECO:0000256" key="2">
    <source>
        <dbReference type="SAM" id="Phobius"/>
    </source>
</evidence>
<dbReference type="InterPro" id="IPR014245">
    <property type="entry name" value="Spore_III_AF"/>
</dbReference>
<sequence length="246" mass="27982">MEWLSGWLKTVITIILLATFVDLLLPSTKLQRYVKTVMSLFILLALLSPVMQLLQRNWNVDQLLSRAEKKQEEAAKLAGGKGGKLQSLEEVLQQGKRLQEQGQRDSVQLVEEKLAQMLREDIQNKADWEVKEVSVKASYSDTGQPKISRVTVHLWDCPPNTRDQENQQADHREAIAAIRPVDPVKPVEPITKIDNQKSSESASAQVKNLTKEEKAQKQKVEELLVKQWELDPSYLDVQIHRSGSKL</sequence>
<name>A0A1V0UWB6_9BACL</name>
<reference evidence="3 4" key="1">
    <citation type="submission" date="2017-03" db="EMBL/GenBank/DDBJ databases">
        <title>Paenibacillus larvae genome sequencing.</title>
        <authorList>
            <person name="Dingman D.W."/>
        </authorList>
    </citation>
    <scope>NUCLEOTIDE SEQUENCE [LARGE SCALE GENOMIC DNA]</scope>
    <source>
        <strain evidence="3 4">SAG 10367</strain>
    </source>
</reference>
<dbReference type="EMBL" id="CP020557">
    <property type="protein sequence ID" value="ARF69466.1"/>
    <property type="molecule type" value="Genomic_DNA"/>
</dbReference>
<feature type="compositionally biased region" description="Polar residues" evidence="1">
    <location>
        <begin position="196"/>
        <end position="208"/>
    </location>
</feature>
<dbReference type="Pfam" id="PF09581">
    <property type="entry name" value="Spore_III_AF"/>
    <property type="match status" value="1"/>
</dbReference>
<evidence type="ECO:0000256" key="1">
    <source>
        <dbReference type="SAM" id="MobiDB-lite"/>
    </source>
</evidence>
<dbReference type="NCBIfam" id="TIGR02896">
    <property type="entry name" value="spore_III_AF"/>
    <property type="match status" value="1"/>
</dbReference>
<accession>A0A1V0UWB6</accession>
<organism evidence="3 4">
    <name type="scientific">Paenibacillus larvae subsp. pulvifaciens</name>
    <dbReference type="NCBI Taxonomy" id="1477"/>
    <lineage>
        <taxon>Bacteria</taxon>
        <taxon>Bacillati</taxon>
        <taxon>Bacillota</taxon>
        <taxon>Bacilli</taxon>
        <taxon>Bacillales</taxon>
        <taxon>Paenibacillaceae</taxon>
        <taxon>Paenibacillus</taxon>
    </lineage>
</organism>
<keyword evidence="2" id="KW-0812">Transmembrane</keyword>
<proteinExistence type="predicted"/>
<protein>
    <submittedName>
        <fullName evidence="3">Stage III sporulation protein AF</fullName>
    </submittedName>
</protein>
<evidence type="ECO:0000313" key="4">
    <source>
        <dbReference type="Proteomes" id="UP000192727"/>
    </source>
</evidence>
<evidence type="ECO:0000313" key="3">
    <source>
        <dbReference type="EMBL" id="ARF69466.1"/>
    </source>
</evidence>
<keyword evidence="2" id="KW-1133">Transmembrane helix</keyword>
<feature type="transmembrane region" description="Helical" evidence="2">
    <location>
        <begin position="6"/>
        <end position="25"/>
    </location>
</feature>
<keyword evidence="2" id="KW-0472">Membrane</keyword>
<feature type="transmembrane region" description="Helical" evidence="2">
    <location>
        <begin position="37"/>
        <end position="54"/>
    </location>
</feature>